<feature type="transmembrane region" description="Helical" evidence="1">
    <location>
        <begin position="31"/>
        <end position="56"/>
    </location>
</feature>
<keyword evidence="1" id="KW-0472">Membrane</keyword>
<keyword evidence="1" id="KW-0812">Transmembrane</keyword>
<name>A0ABY7TGY2_9SPHN</name>
<dbReference type="Proteomes" id="UP001220395">
    <property type="component" value="Chromosome"/>
</dbReference>
<gene>
    <name evidence="2" type="ORF">PQ455_10465</name>
</gene>
<evidence type="ECO:0000256" key="1">
    <source>
        <dbReference type="SAM" id="Phobius"/>
    </source>
</evidence>
<dbReference type="RefSeq" id="WP_273686021.1">
    <property type="nucleotide sequence ID" value="NZ_CP117411.1"/>
</dbReference>
<reference evidence="2 3" key="1">
    <citation type="submission" date="2023-02" db="EMBL/GenBank/DDBJ databases">
        <title>Genome sequence of Sphingomonas naphthae.</title>
        <authorList>
            <person name="Kim S."/>
            <person name="Heo J."/>
            <person name="Kwon S.-W."/>
        </authorList>
    </citation>
    <scope>NUCLEOTIDE SEQUENCE [LARGE SCALE GENOMIC DNA]</scope>
    <source>
        <strain evidence="2 3">KACC 18716</strain>
    </source>
</reference>
<feature type="transmembrane region" description="Helical" evidence="1">
    <location>
        <begin position="98"/>
        <end position="119"/>
    </location>
</feature>
<sequence>MVRQAIAGPVFGAGLASVASAMQPGPMPSFGPSIIIVAGWQVPVLSALFGVLGVFLARRVAPASEAGAKLGRSGNAALTILLALGVLGLVIAGEKRPIIALGWSVGLGYSGLAFVAMVAKSVMTLARVALDAWAAAWSKKGSDDVV</sequence>
<evidence type="ECO:0000313" key="3">
    <source>
        <dbReference type="Proteomes" id="UP001220395"/>
    </source>
</evidence>
<dbReference type="EMBL" id="CP117411">
    <property type="protein sequence ID" value="WCT72071.1"/>
    <property type="molecule type" value="Genomic_DNA"/>
</dbReference>
<protein>
    <recommendedName>
        <fullName evidence="4">MotA/TolQ/ExbB proton channel domain-containing protein</fullName>
    </recommendedName>
</protein>
<keyword evidence="1" id="KW-1133">Transmembrane helix</keyword>
<feature type="transmembrane region" description="Helical" evidence="1">
    <location>
        <begin position="76"/>
        <end position="92"/>
    </location>
</feature>
<evidence type="ECO:0000313" key="2">
    <source>
        <dbReference type="EMBL" id="WCT72071.1"/>
    </source>
</evidence>
<evidence type="ECO:0008006" key="4">
    <source>
        <dbReference type="Google" id="ProtNLM"/>
    </source>
</evidence>
<accession>A0ABY7TGY2</accession>
<organism evidence="2 3">
    <name type="scientific">Sphingomonas naphthae</name>
    <dbReference type="NCBI Taxonomy" id="1813468"/>
    <lineage>
        <taxon>Bacteria</taxon>
        <taxon>Pseudomonadati</taxon>
        <taxon>Pseudomonadota</taxon>
        <taxon>Alphaproteobacteria</taxon>
        <taxon>Sphingomonadales</taxon>
        <taxon>Sphingomonadaceae</taxon>
        <taxon>Sphingomonas</taxon>
    </lineage>
</organism>
<keyword evidence="3" id="KW-1185">Reference proteome</keyword>
<proteinExistence type="predicted"/>